<dbReference type="SMART" id="SM00915">
    <property type="entry name" value="Jacalin"/>
    <property type="match status" value="4"/>
</dbReference>
<dbReference type="PROSITE" id="PS51752">
    <property type="entry name" value="JACALIN_LECTIN"/>
    <property type="match status" value="4"/>
</dbReference>
<organism evidence="6 7">
    <name type="scientific">Brassica rapa subsp. trilocularis</name>
    <dbReference type="NCBI Taxonomy" id="1813537"/>
    <lineage>
        <taxon>Eukaryota</taxon>
        <taxon>Viridiplantae</taxon>
        <taxon>Streptophyta</taxon>
        <taxon>Embryophyta</taxon>
        <taxon>Tracheophyta</taxon>
        <taxon>Spermatophyta</taxon>
        <taxon>Magnoliopsida</taxon>
        <taxon>eudicotyledons</taxon>
        <taxon>Gunneridae</taxon>
        <taxon>Pentapetalae</taxon>
        <taxon>rosids</taxon>
        <taxon>malvids</taxon>
        <taxon>Brassicales</taxon>
        <taxon>Brassicaceae</taxon>
        <taxon>Brassiceae</taxon>
        <taxon>Brassica</taxon>
    </lineage>
</organism>
<feature type="region of interest" description="Disordered" evidence="4">
    <location>
        <begin position="783"/>
        <end position="807"/>
    </location>
</feature>
<dbReference type="Pfam" id="PF01419">
    <property type="entry name" value="Jacalin"/>
    <property type="match status" value="3"/>
</dbReference>
<dbReference type="InterPro" id="IPR007877">
    <property type="entry name" value="DUF707"/>
</dbReference>
<evidence type="ECO:0000256" key="2">
    <source>
        <dbReference type="ARBA" id="ARBA00022734"/>
    </source>
</evidence>
<reference evidence="6 7" key="1">
    <citation type="submission" date="2021-03" db="EMBL/GenBank/DDBJ databases">
        <authorList>
            <person name="King G.J."/>
            <person name="Bancroft I."/>
            <person name="Baten A."/>
            <person name="Bloomfield J."/>
            <person name="Borpatragohain P."/>
            <person name="He Z."/>
            <person name="Irish N."/>
            <person name="Irwin J."/>
            <person name="Liu K."/>
            <person name="Mauleon R.P."/>
            <person name="Moore J."/>
            <person name="Morris R."/>
            <person name="Ostergaard L."/>
            <person name="Wang B."/>
            <person name="Wells R."/>
        </authorList>
    </citation>
    <scope>NUCLEOTIDE SEQUENCE [LARGE SCALE GENOMIC DNA]</scope>
    <source>
        <strain evidence="6">R-o-18</strain>
        <tissue evidence="6">Leaf</tissue>
    </source>
</reference>
<feature type="domain" description="Jacalin-type lectin" evidence="5">
    <location>
        <begin position="442"/>
        <end position="585"/>
    </location>
</feature>
<dbReference type="Pfam" id="PF05212">
    <property type="entry name" value="DUF707"/>
    <property type="match status" value="1"/>
</dbReference>
<comment type="caution">
    <text evidence="6">The sequence shown here is derived from an EMBL/GenBank/DDBJ whole genome shotgun (WGS) entry which is preliminary data.</text>
</comment>
<dbReference type="InterPro" id="IPR036404">
    <property type="entry name" value="Jacalin-like_lectin_dom_sf"/>
</dbReference>
<evidence type="ECO:0000256" key="3">
    <source>
        <dbReference type="ARBA" id="ARBA00022737"/>
    </source>
</evidence>
<proteinExistence type="inferred from homology"/>
<name>A0ABQ7L8S2_BRACM</name>
<evidence type="ECO:0000259" key="5">
    <source>
        <dbReference type="PROSITE" id="PS51752"/>
    </source>
</evidence>
<keyword evidence="2" id="KW-0430">Lectin</keyword>
<keyword evidence="3" id="KW-0677">Repeat</keyword>
<protein>
    <recommendedName>
        <fullName evidence="5">Jacalin-type lectin domain-containing protein</fullName>
    </recommendedName>
</protein>
<dbReference type="Gene3D" id="2.100.10.30">
    <property type="entry name" value="Jacalin-like lectin domain"/>
    <property type="match status" value="4"/>
</dbReference>
<evidence type="ECO:0000313" key="6">
    <source>
        <dbReference type="EMBL" id="KAG5382981.1"/>
    </source>
</evidence>
<sequence length="872" mass="99035">MAQKLEAIGSTNGFTFDDGSDHDSVSKIFVGGGLQGILYMEFEYVRSGQLKFGSLVGRRHRGFIETFEINHVKNEHLESVEGYYDHESGYIQGLQFKTNFRVSELIGYEKGNKFTLEVKGKKISGFHGYMRKRNIIALGAYFTMILPSRLDVKGGKGGHQWDDGANHDGVTKIHVRGGFDGIQYIKFNYVKNGETQDGPIHGISGSGFTQTFEINHFNDEHLVYVEGYYDDESGVIQALQFKTNLKTSDVLGYEKGKKFLLADKGKKIIGFHGYADKNLNSLGAYFTTVSLTKSERHGGSEGVYWDDGVFESIRTVYVSYDTNNVKSITFHYHNRTVIERQHGWQTIQDDLEEEEFELDYPNEVITYVEGTFKRFGPGKTRVTSLIFKSSEGRTSPSFGVVYGTKFVLEKKGCAVVGFHGRHDDRDLVSIGAYFSPMPPPTAEKLRAQGGLRGESWDDGVFDSVRKLYVGQGDNGVAFLKVVYGRDTRIVIGEDHGNTTPLEVKEFELEYPSEYITAVDGCYDKVIGSEVEVITMLRFTTNKRTSIPVGFLSTSSFLLYKDGFKIVGFHGKSSNMINQLGVHFLPANFTVILFHYDGNMDQWWDLEWSSKAIHIVAHNQTKWWFAKRFLHPDIVSIYDYVFLWDEDLGVENFNPQKYLRIVKAAGLEISQPALHPNSTEVHHRITVRSRTKVFHRRVYDSRGNMKCSNASEGPPCTGFVEGMAPVFSRSAWFCTWNLIQNDLVHGWGMDMKLGYCAQGDHSKKVGIVDSEYIFHQGIQTLGGSGYPDKKNSARSGVSRRRGSPTFDSRTEIRRQSTWELQTFKERWNRAVEEDKNWVDRSLSTRNRISNNRRFKRSSVISSLLQRQAEETTK</sequence>
<dbReference type="PANTHER" id="PTHR47293:SF11">
    <property type="entry name" value="JACALIN-RELATED LECTIN 12-RELATED"/>
    <property type="match status" value="1"/>
</dbReference>
<evidence type="ECO:0000256" key="4">
    <source>
        <dbReference type="SAM" id="MobiDB-lite"/>
    </source>
</evidence>
<feature type="domain" description="Jacalin-type lectin" evidence="5">
    <location>
        <begin position="147"/>
        <end position="288"/>
    </location>
</feature>
<comment type="similarity">
    <text evidence="1">Belongs to the jacalin lectin family.</text>
</comment>
<dbReference type="InterPro" id="IPR001229">
    <property type="entry name" value="Jacalin-like_lectin_dom"/>
</dbReference>
<evidence type="ECO:0000256" key="1">
    <source>
        <dbReference type="ARBA" id="ARBA00006568"/>
    </source>
</evidence>
<accession>A0ABQ7L8S2</accession>
<keyword evidence="7" id="KW-1185">Reference proteome</keyword>
<feature type="domain" description="Jacalin-type lectin" evidence="5">
    <location>
        <begin position="2"/>
        <end position="144"/>
    </location>
</feature>
<dbReference type="SUPFAM" id="SSF51101">
    <property type="entry name" value="Mannose-binding lectins"/>
    <property type="match status" value="4"/>
</dbReference>
<dbReference type="PANTHER" id="PTHR47293">
    <property type="entry name" value="JACALIN-RELATED LECTIN 3"/>
    <property type="match status" value="1"/>
</dbReference>
<dbReference type="CDD" id="cd09612">
    <property type="entry name" value="Jacalin"/>
    <property type="match status" value="4"/>
</dbReference>
<feature type="domain" description="Jacalin-type lectin" evidence="5">
    <location>
        <begin position="291"/>
        <end position="436"/>
    </location>
</feature>
<gene>
    <name evidence="6" type="primary">A09p019270.1_BraROA</name>
    <name evidence="6" type="ORF">IGI04_034451</name>
</gene>
<dbReference type="EMBL" id="JADBGQ010000008">
    <property type="protein sequence ID" value="KAG5382981.1"/>
    <property type="molecule type" value="Genomic_DNA"/>
</dbReference>
<evidence type="ECO:0000313" key="7">
    <source>
        <dbReference type="Proteomes" id="UP000823674"/>
    </source>
</evidence>
<dbReference type="InterPro" id="IPR033734">
    <property type="entry name" value="Jacalin-like_lectin_dom_plant"/>
</dbReference>
<dbReference type="Proteomes" id="UP000823674">
    <property type="component" value="Chromosome A09"/>
</dbReference>